<dbReference type="GO" id="GO:0006120">
    <property type="term" value="P:mitochondrial electron transport, NADH to ubiquinone"/>
    <property type="evidence" value="ECO:0007669"/>
    <property type="project" value="InterPro"/>
</dbReference>
<keyword evidence="3 9" id="KW-0813">Transport</keyword>
<evidence type="ECO:0000256" key="8">
    <source>
        <dbReference type="ARBA" id="ARBA00023157"/>
    </source>
</evidence>
<dbReference type="InterPro" id="IPR031731">
    <property type="entry name" value="CX9C"/>
</dbReference>
<dbReference type="AlphaFoldDB" id="A0AAD9RQU2"/>
<evidence type="ECO:0000259" key="11">
    <source>
        <dbReference type="Pfam" id="PF16860"/>
    </source>
</evidence>
<keyword evidence="9" id="KW-0472">Membrane</keyword>
<dbReference type="Pfam" id="PF16860">
    <property type="entry name" value="CX9C"/>
    <property type="match status" value="1"/>
</dbReference>
<comment type="similarity">
    <text evidence="2 9">Belongs to the complex I NDUFA8 subunit family.</text>
</comment>
<comment type="function">
    <text evidence="1 9">Accessory subunit of the mitochondrial membrane respiratory chain NADH dehydrogenase (Complex I), that is believed not to be involved in catalysis. Complex I functions in the transfer of electrons from NADH to the respiratory chain. The immediate electron acceptor for the enzyme is believed to be ubiquinone.</text>
</comment>
<dbReference type="GO" id="GO:0005743">
    <property type="term" value="C:mitochondrial inner membrane"/>
    <property type="evidence" value="ECO:0007669"/>
    <property type="project" value="UniProtKB-SubCell"/>
</dbReference>
<dbReference type="InterPro" id="IPR016680">
    <property type="entry name" value="NDUFA8"/>
</dbReference>
<comment type="subcellular location">
    <subcellularLocation>
        <location evidence="9">Mitochondrion inner membrane</location>
    </subcellularLocation>
</comment>
<keyword evidence="4 9" id="KW-0679">Respiratory chain</keyword>
<dbReference type="PANTHER" id="PTHR13344">
    <property type="entry name" value="NADH-UBIQUINONE OXIDOREDUCTASE"/>
    <property type="match status" value="1"/>
</dbReference>
<keyword evidence="8" id="KW-1015">Disulfide bond</keyword>
<evidence type="ECO:0000256" key="7">
    <source>
        <dbReference type="ARBA" id="ARBA00023128"/>
    </source>
</evidence>
<evidence type="ECO:0000256" key="1">
    <source>
        <dbReference type="ARBA" id="ARBA00003195"/>
    </source>
</evidence>
<reference evidence="12" key="1">
    <citation type="submission" date="2021-08" db="EMBL/GenBank/DDBJ databases">
        <authorList>
            <person name="Misof B."/>
            <person name="Oliver O."/>
            <person name="Podsiadlowski L."/>
            <person name="Donath A."/>
            <person name="Peters R."/>
            <person name="Mayer C."/>
            <person name="Rust J."/>
            <person name="Gunkel S."/>
            <person name="Lesny P."/>
            <person name="Martin S."/>
            <person name="Oeyen J.P."/>
            <person name="Petersen M."/>
            <person name="Panagiotis P."/>
            <person name="Wilbrandt J."/>
            <person name="Tanja T."/>
        </authorList>
    </citation>
    <scope>NUCLEOTIDE SEQUENCE</scope>
    <source>
        <strain evidence="12">GBR_01_08_01A</strain>
        <tissue evidence="12">Thorax + abdomen</tissue>
    </source>
</reference>
<evidence type="ECO:0000256" key="5">
    <source>
        <dbReference type="ARBA" id="ARBA00022737"/>
    </source>
</evidence>
<organism evidence="12 13">
    <name type="scientific">Odynerus spinipes</name>
    <dbReference type="NCBI Taxonomy" id="1348599"/>
    <lineage>
        <taxon>Eukaryota</taxon>
        <taxon>Metazoa</taxon>
        <taxon>Ecdysozoa</taxon>
        <taxon>Arthropoda</taxon>
        <taxon>Hexapoda</taxon>
        <taxon>Insecta</taxon>
        <taxon>Pterygota</taxon>
        <taxon>Neoptera</taxon>
        <taxon>Endopterygota</taxon>
        <taxon>Hymenoptera</taxon>
        <taxon>Apocrita</taxon>
        <taxon>Aculeata</taxon>
        <taxon>Vespoidea</taxon>
        <taxon>Vespidae</taxon>
        <taxon>Eumeninae</taxon>
        <taxon>Odynerus</taxon>
    </lineage>
</organism>
<dbReference type="PIRSF" id="PIRSF017016">
    <property type="entry name" value="NDUA8"/>
    <property type="match status" value="1"/>
</dbReference>
<evidence type="ECO:0000313" key="12">
    <source>
        <dbReference type="EMBL" id="KAK2584053.1"/>
    </source>
</evidence>
<evidence type="ECO:0000256" key="2">
    <source>
        <dbReference type="ARBA" id="ARBA00010705"/>
    </source>
</evidence>
<keyword evidence="5" id="KW-0677">Repeat</keyword>
<name>A0AAD9RQU2_9HYME</name>
<keyword evidence="6 9" id="KW-0249">Electron transport</keyword>
<sequence>MVVTEKVQLPDDSELTVQEINVTYPVLHGAALYIGKKCELQNNEFLLCRQEEKDPRRCLNEGKAVTACALDFFQKLKKHCKEDFEQYVQCLEKSSRSFRYDQCRKTQAIVDKCILENLNIERPSFGYLCEVKVHDSPRPPPKQEKIEFPDPIPPLPEEKPEHPAKFSSRMPWVF</sequence>
<dbReference type="EMBL" id="JAIFRP010000026">
    <property type="protein sequence ID" value="KAK2584053.1"/>
    <property type="molecule type" value="Genomic_DNA"/>
</dbReference>
<dbReference type="Proteomes" id="UP001258017">
    <property type="component" value="Unassembled WGS sequence"/>
</dbReference>
<evidence type="ECO:0000256" key="3">
    <source>
        <dbReference type="ARBA" id="ARBA00022448"/>
    </source>
</evidence>
<keyword evidence="7 9" id="KW-0496">Mitochondrion</keyword>
<keyword evidence="9" id="KW-0999">Mitochondrion inner membrane</keyword>
<feature type="region of interest" description="Disordered" evidence="10">
    <location>
        <begin position="136"/>
        <end position="174"/>
    </location>
</feature>
<dbReference type="PROSITE" id="PS51808">
    <property type="entry name" value="CHCH"/>
    <property type="match status" value="1"/>
</dbReference>
<keyword evidence="13" id="KW-1185">Reference proteome</keyword>
<accession>A0AAD9RQU2</accession>
<proteinExistence type="inferred from homology"/>
<evidence type="ECO:0000313" key="13">
    <source>
        <dbReference type="Proteomes" id="UP001258017"/>
    </source>
</evidence>
<evidence type="ECO:0000256" key="10">
    <source>
        <dbReference type="SAM" id="MobiDB-lite"/>
    </source>
</evidence>
<comment type="caution">
    <text evidence="12">The sequence shown here is derived from an EMBL/GenBank/DDBJ whole genome shotgun (WGS) entry which is preliminary data.</text>
</comment>
<reference evidence="12" key="2">
    <citation type="journal article" date="2023" name="Commun. Biol.">
        <title>Intrasexual cuticular hydrocarbon dimorphism in a wasp sheds light on hydrocarbon biosynthesis genes in Hymenoptera.</title>
        <authorList>
            <person name="Moris V.C."/>
            <person name="Podsiadlowski L."/>
            <person name="Martin S."/>
            <person name="Oeyen J.P."/>
            <person name="Donath A."/>
            <person name="Petersen M."/>
            <person name="Wilbrandt J."/>
            <person name="Misof B."/>
            <person name="Liedtke D."/>
            <person name="Thamm M."/>
            <person name="Scheiner R."/>
            <person name="Schmitt T."/>
            <person name="Niehuis O."/>
        </authorList>
    </citation>
    <scope>NUCLEOTIDE SEQUENCE</scope>
    <source>
        <strain evidence="12">GBR_01_08_01A</strain>
    </source>
</reference>
<protein>
    <recommendedName>
        <fullName evidence="9">NADH dehydrogenase [ubiquinone] 1 alpha subcomplex subunit 8</fullName>
    </recommendedName>
</protein>
<dbReference type="PANTHER" id="PTHR13344:SF0">
    <property type="entry name" value="NADH DEHYDROGENASE [UBIQUINONE] 1 ALPHA SUBCOMPLEX SUBUNIT 8"/>
    <property type="match status" value="1"/>
</dbReference>
<evidence type="ECO:0000256" key="9">
    <source>
        <dbReference type="PIRNR" id="PIRNR017016"/>
    </source>
</evidence>
<feature type="domain" description="IMS import disulfide relay-system CHCH-CHCH-like Cx9C" evidence="11">
    <location>
        <begin position="77"/>
        <end position="115"/>
    </location>
</feature>
<feature type="compositionally biased region" description="Basic and acidic residues" evidence="10">
    <location>
        <begin position="136"/>
        <end position="148"/>
    </location>
</feature>
<evidence type="ECO:0000256" key="6">
    <source>
        <dbReference type="ARBA" id="ARBA00022982"/>
    </source>
</evidence>
<evidence type="ECO:0000256" key="4">
    <source>
        <dbReference type="ARBA" id="ARBA00022660"/>
    </source>
</evidence>
<gene>
    <name evidence="12" type="ORF">KPH14_006503</name>
</gene>